<organism evidence="2 3">
    <name type="scientific">Tritrichomonas musculus</name>
    <dbReference type="NCBI Taxonomy" id="1915356"/>
    <lineage>
        <taxon>Eukaryota</taxon>
        <taxon>Metamonada</taxon>
        <taxon>Parabasalia</taxon>
        <taxon>Tritrichomonadida</taxon>
        <taxon>Tritrichomonadidae</taxon>
        <taxon>Tritrichomonas</taxon>
    </lineage>
</organism>
<dbReference type="Gene3D" id="3.80.10.10">
    <property type="entry name" value="Ribonuclease Inhibitor"/>
    <property type="match status" value="4"/>
</dbReference>
<comment type="caution">
    <text evidence="2">The sequence shown here is derived from an EMBL/GenBank/DDBJ whole genome shotgun (WGS) entry which is preliminary data.</text>
</comment>
<dbReference type="InterPro" id="IPR011009">
    <property type="entry name" value="Kinase-like_dom_sf"/>
</dbReference>
<dbReference type="Pfam" id="PF00069">
    <property type="entry name" value="Pkinase"/>
    <property type="match status" value="1"/>
</dbReference>
<proteinExistence type="predicted"/>
<accession>A0ABR2JWG3</accession>
<dbReference type="PROSITE" id="PS50011">
    <property type="entry name" value="PROTEIN_KINASE_DOM"/>
    <property type="match status" value="1"/>
</dbReference>
<evidence type="ECO:0000259" key="1">
    <source>
        <dbReference type="PROSITE" id="PS50011"/>
    </source>
</evidence>
<sequence>MKNYQSSPTNSPNKCKIDLKNYQINEEIKKNQFSSIYSIQRKNTQNFYAAKVIYTEEDKTQSQSKIERQVIPLIRLQHPAIIKYYGYSLQDFERKNNITLIMDLAKNGSLTNYIKDIQKSSFELFYSNTVRQKILIGIVRGMMYLNSHNVAPSILTPNKILLDECYNPLITDYGLSKLKQESTEGESNLIYMAPETISDGKYNIKSDIYSFGIIMYEIITGSIPYPKFQNGNITESQFKNEVTSENYRPEFKVTVKPALKGLIEKCWSSDPNERPTFENIFKKLAFNADESNDELNSDESNDKYYLADIDVGDLHSYIRIVTKNDSIKYDQYMKKRTESKNSFTISTFNSAPLKSQHFIISKAINNDSEDDQFLIKISNLLFFILKFNISGKVNYIEIHTSDDEDTFEILKESDDAQIFIHFCTIEMLCRNRQFNPVELINILKQFGNFSIELNYPSDSFKETYNIISKIKKEHVEQMKINVSISGLRKTDEMFTYKADINSIKIDSSLNTIGSNAFSGCSSLTEITIPSSLTTIEKSAFLSCSSLNKIVIPESVTSIGDRAFYECLSLKEINIPSSVKSIGKAAFYLCSSLTKIAIPSSITSIADGTFVDCKSLVQVSIPQSIKSIGECAFSKCISLSQIDIPKSVTSIAKGAFFQCSSITDITIPSLNEILEHQYQECQSLTKIVIPPSVKIIKDCAFCKCSSLIEITIPSTVKSIGKGAFYGCSSLEKITIPTSLKLIDLGVFQECTSLHEIEIPSSVTEIGNSSFRDCSKLQNILIPSSVIKINIGAFYNCESLTEIQIPSSVKSIGLSAFKGCTSLSKITIPSSVTEIGKAAFEDCSSLKKVILPSSLSSIGERAFPETAEIVRE</sequence>
<feature type="domain" description="Protein kinase" evidence="1">
    <location>
        <begin position="22"/>
        <end position="286"/>
    </location>
</feature>
<dbReference type="EMBL" id="JAPFFF010000009">
    <property type="protein sequence ID" value="KAK8882771.1"/>
    <property type="molecule type" value="Genomic_DNA"/>
</dbReference>
<dbReference type="PANTHER" id="PTHR45661:SF3">
    <property type="entry name" value="IG-LIKE DOMAIN-CONTAINING PROTEIN"/>
    <property type="match status" value="1"/>
</dbReference>
<gene>
    <name evidence="2" type="ORF">M9Y10_045412</name>
</gene>
<dbReference type="SUPFAM" id="SSF56112">
    <property type="entry name" value="Protein kinase-like (PK-like)"/>
    <property type="match status" value="1"/>
</dbReference>
<dbReference type="InterPro" id="IPR026906">
    <property type="entry name" value="LRR_5"/>
</dbReference>
<keyword evidence="3" id="KW-1185">Reference proteome</keyword>
<dbReference type="Gene3D" id="1.10.510.10">
    <property type="entry name" value="Transferase(Phosphotransferase) domain 1"/>
    <property type="match status" value="1"/>
</dbReference>
<name>A0ABR2JWG3_9EUKA</name>
<reference evidence="2 3" key="1">
    <citation type="submission" date="2024-04" db="EMBL/GenBank/DDBJ databases">
        <title>Tritrichomonas musculus Genome.</title>
        <authorList>
            <person name="Alves-Ferreira E."/>
            <person name="Grigg M."/>
            <person name="Lorenzi H."/>
            <person name="Galac M."/>
        </authorList>
    </citation>
    <scope>NUCLEOTIDE SEQUENCE [LARGE SCALE GENOMIC DNA]</scope>
    <source>
        <strain evidence="2 3">EAF2021</strain>
    </source>
</reference>
<dbReference type="InterPro" id="IPR000719">
    <property type="entry name" value="Prot_kinase_dom"/>
</dbReference>
<dbReference type="Pfam" id="PF13306">
    <property type="entry name" value="LRR_5"/>
    <property type="match status" value="2"/>
</dbReference>
<evidence type="ECO:0000313" key="3">
    <source>
        <dbReference type="Proteomes" id="UP001470230"/>
    </source>
</evidence>
<dbReference type="Proteomes" id="UP001470230">
    <property type="component" value="Unassembled WGS sequence"/>
</dbReference>
<dbReference type="SUPFAM" id="SSF52058">
    <property type="entry name" value="L domain-like"/>
    <property type="match status" value="2"/>
</dbReference>
<protein>
    <recommendedName>
        <fullName evidence="1">Protein kinase domain-containing protein</fullName>
    </recommendedName>
</protein>
<dbReference type="InterPro" id="IPR032675">
    <property type="entry name" value="LRR_dom_sf"/>
</dbReference>
<evidence type="ECO:0000313" key="2">
    <source>
        <dbReference type="EMBL" id="KAK8882771.1"/>
    </source>
</evidence>
<dbReference type="InterPro" id="IPR053139">
    <property type="entry name" value="Surface_bspA-like"/>
</dbReference>
<dbReference type="PANTHER" id="PTHR45661">
    <property type="entry name" value="SURFACE ANTIGEN"/>
    <property type="match status" value="1"/>
</dbReference>